<evidence type="ECO:0000256" key="1">
    <source>
        <dbReference type="ARBA" id="ARBA00022741"/>
    </source>
</evidence>
<dbReference type="PRINTS" id="PR00332">
    <property type="entry name" value="HISTRIAD"/>
</dbReference>
<dbReference type="InterPro" id="IPR011146">
    <property type="entry name" value="HIT-like"/>
</dbReference>
<evidence type="ECO:0000256" key="2">
    <source>
        <dbReference type="ARBA" id="ARBA00022801"/>
    </source>
</evidence>
<dbReference type="PANTHER" id="PTHR12486:SF5">
    <property type="entry name" value="ADENOSINE 5'-MONOPHOSPHORAMIDASE HINT3"/>
    <property type="match status" value="1"/>
</dbReference>
<evidence type="ECO:0000259" key="5">
    <source>
        <dbReference type="PROSITE" id="PS51084"/>
    </source>
</evidence>
<dbReference type="Gene3D" id="3.30.428.10">
    <property type="entry name" value="HIT-like"/>
    <property type="match status" value="1"/>
</dbReference>
<gene>
    <name evidence="6" type="ORF">CYMTET_18665</name>
</gene>
<dbReference type="InterPro" id="IPR001310">
    <property type="entry name" value="Histidine_triad_HIT"/>
</dbReference>
<dbReference type="PANTHER" id="PTHR12486">
    <property type="entry name" value="APRATAXIN-RELATED"/>
    <property type="match status" value="1"/>
</dbReference>
<name>A0AAE0G7L8_9CHLO</name>
<evidence type="ECO:0000256" key="3">
    <source>
        <dbReference type="PIRSR" id="PIRSR601310-1"/>
    </source>
</evidence>
<dbReference type="Pfam" id="PF11969">
    <property type="entry name" value="DcpS_C"/>
    <property type="match status" value="1"/>
</dbReference>
<feature type="domain" description="HIT" evidence="5">
    <location>
        <begin position="27"/>
        <end position="143"/>
    </location>
</feature>
<evidence type="ECO:0000313" key="6">
    <source>
        <dbReference type="EMBL" id="KAK3273073.1"/>
    </source>
</evidence>
<accession>A0AAE0G7L8</accession>
<feature type="active site" description="Tele-AMP-histidine intermediate" evidence="3">
    <location>
        <position position="128"/>
    </location>
</feature>
<proteinExistence type="predicted"/>
<feature type="short sequence motif" description="Histidine triad motif" evidence="4">
    <location>
        <begin position="124"/>
        <end position="128"/>
    </location>
</feature>
<dbReference type="PROSITE" id="PS51084">
    <property type="entry name" value="HIT_2"/>
    <property type="match status" value="1"/>
</dbReference>
<dbReference type="InterPro" id="IPR036265">
    <property type="entry name" value="HIT-like_sf"/>
</dbReference>
<comment type="caution">
    <text evidence="6">The sequence shown here is derived from an EMBL/GenBank/DDBJ whole genome shotgun (WGS) entry which is preliminary data.</text>
</comment>
<keyword evidence="2" id="KW-0378">Hydrolase</keyword>
<keyword evidence="1" id="KW-0547">Nucleotide-binding</keyword>
<reference evidence="6 7" key="1">
    <citation type="journal article" date="2015" name="Genome Biol. Evol.">
        <title>Comparative Genomics of a Bacterivorous Green Alga Reveals Evolutionary Causalities and Consequences of Phago-Mixotrophic Mode of Nutrition.</title>
        <authorList>
            <person name="Burns J.A."/>
            <person name="Paasch A."/>
            <person name="Narechania A."/>
            <person name="Kim E."/>
        </authorList>
    </citation>
    <scope>NUCLEOTIDE SEQUENCE [LARGE SCALE GENOMIC DNA]</scope>
    <source>
        <strain evidence="6 7">PLY_AMNH</strain>
    </source>
</reference>
<evidence type="ECO:0000256" key="4">
    <source>
        <dbReference type="PROSITE-ProRule" id="PRU00464"/>
    </source>
</evidence>
<dbReference type="AlphaFoldDB" id="A0AAE0G7L8"/>
<evidence type="ECO:0000313" key="7">
    <source>
        <dbReference type="Proteomes" id="UP001190700"/>
    </source>
</evidence>
<dbReference type="EMBL" id="LGRX02008656">
    <property type="protein sequence ID" value="KAK3273073.1"/>
    <property type="molecule type" value="Genomic_DNA"/>
</dbReference>
<keyword evidence="7" id="KW-1185">Reference proteome</keyword>
<dbReference type="Proteomes" id="UP001190700">
    <property type="component" value="Unassembled WGS sequence"/>
</dbReference>
<dbReference type="SUPFAM" id="SSF54197">
    <property type="entry name" value="HIT-like"/>
    <property type="match status" value="1"/>
</dbReference>
<sequence>MTWTTFKNLIFRSGGTNDDRGYRHSCIFCRIATGEEFPGHSDNDLLHNDDKLVAFKDIKPAATRHYLVIPKMHVASVRTLNRSKEDHAMICEMLKLGKELLHRDAPGAETRFGFHVPPFNSVDHIHLHCFALPFSPAWKESKYRQYPFLPFATFMSEEEVLKRTQPDVGQDAKASQQGGKL</sequence>
<organism evidence="6 7">
    <name type="scientific">Cymbomonas tetramitiformis</name>
    <dbReference type="NCBI Taxonomy" id="36881"/>
    <lineage>
        <taxon>Eukaryota</taxon>
        <taxon>Viridiplantae</taxon>
        <taxon>Chlorophyta</taxon>
        <taxon>Pyramimonadophyceae</taxon>
        <taxon>Pyramimonadales</taxon>
        <taxon>Pyramimonadaceae</taxon>
        <taxon>Cymbomonas</taxon>
    </lineage>
</organism>
<protein>
    <recommendedName>
        <fullName evidence="5">HIT domain-containing protein</fullName>
    </recommendedName>
</protein>
<dbReference type="GO" id="GO:0000166">
    <property type="term" value="F:nucleotide binding"/>
    <property type="evidence" value="ECO:0007669"/>
    <property type="project" value="UniProtKB-KW"/>
</dbReference>
<dbReference type="GO" id="GO:0047627">
    <property type="term" value="F:adenylylsulfatase activity"/>
    <property type="evidence" value="ECO:0007669"/>
    <property type="project" value="UniProtKB-ARBA"/>
</dbReference>